<gene>
    <name evidence="2" type="ORF">E6C27_scaffold122G001820</name>
</gene>
<dbReference type="InterPro" id="IPR036249">
    <property type="entry name" value="Thioredoxin-like_sf"/>
</dbReference>
<evidence type="ECO:0000313" key="2">
    <source>
        <dbReference type="EMBL" id="KAA0039903.1"/>
    </source>
</evidence>
<accession>A0A5A7TA26</accession>
<proteinExistence type="predicted"/>
<dbReference type="Gene3D" id="3.40.30.10">
    <property type="entry name" value="Glutaredoxin"/>
    <property type="match status" value="1"/>
</dbReference>
<evidence type="ECO:0000313" key="3">
    <source>
        <dbReference type="Proteomes" id="UP000321393"/>
    </source>
</evidence>
<dbReference type="AlphaFoldDB" id="A0A5A7TA26"/>
<dbReference type="PROSITE" id="PS51354">
    <property type="entry name" value="GLUTAREDOXIN_2"/>
    <property type="match status" value="1"/>
</dbReference>
<sequence length="84" mass="9252">MNREQCGSPSILENLTCALHEPRSDHGVNSYRPKHRKGKNGKGWGLQIQLGGKHIGGCTDTVKLYRKGELEPMLSEANAKHSEA</sequence>
<name>A0A5A7TA26_CUCMM</name>
<evidence type="ECO:0000256" key="1">
    <source>
        <dbReference type="SAM" id="MobiDB-lite"/>
    </source>
</evidence>
<protein>
    <submittedName>
        <fullName evidence="2">Glutaredoxin-C5</fullName>
    </submittedName>
</protein>
<dbReference type="STRING" id="1194695.A0A5A7TA26"/>
<organism evidence="2 3">
    <name type="scientific">Cucumis melo var. makuwa</name>
    <name type="common">Oriental melon</name>
    <dbReference type="NCBI Taxonomy" id="1194695"/>
    <lineage>
        <taxon>Eukaryota</taxon>
        <taxon>Viridiplantae</taxon>
        <taxon>Streptophyta</taxon>
        <taxon>Embryophyta</taxon>
        <taxon>Tracheophyta</taxon>
        <taxon>Spermatophyta</taxon>
        <taxon>Magnoliopsida</taxon>
        <taxon>eudicotyledons</taxon>
        <taxon>Gunneridae</taxon>
        <taxon>Pentapetalae</taxon>
        <taxon>rosids</taxon>
        <taxon>fabids</taxon>
        <taxon>Cucurbitales</taxon>
        <taxon>Cucurbitaceae</taxon>
        <taxon>Benincaseae</taxon>
        <taxon>Cucumis</taxon>
    </lineage>
</organism>
<dbReference type="EMBL" id="SSTE01018075">
    <property type="protein sequence ID" value="KAA0039903.1"/>
    <property type="molecule type" value="Genomic_DNA"/>
</dbReference>
<feature type="region of interest" description="Disordered" evidence="1">
    <location>
        <begin position="22"/>
        <end position="44"/>
    </location>
</feature>
<dbReference type="Proteomes" id="UP000321393">
    <property type="component" value="Unassembled WGS sequence"/>
</dbReference>
<dbReference type="SUPFAM" id="SSF52833">
    <property type="entry name" value="Thioredoxin-like"/>
    <property type="match status" value="1"/>
</dbReference>
<dbReference type="OrthoDB" id="418495at2759"/>
<reference evidence="2 3" key="1">
    <citation type="submission" date="2019-08" db="EMBL/GenBank/DDBJ databases">
        <title>Draft genome sequences of two oriental melons (Cucumis melo L. var makuwa).</title>
        <authorList>
            <person name="Kwon S.-Y."/>
        </authorList>
    </citation>
    <scope>NUCLEOTIDE SEQUENCE [LARGE SCALE GENOMIC DNA]</scope>
    <source>
        <strain evidence="3">cv. SW 3</strain>
        <tissue evidence="2">Leaf</tissue>
    </source>
</reference>
<comment type="caution">
    <text evidence="2">The sequence shown here is derived from an EMBL/GenBank/DDBJ whole genome shotgun (WGS) entry which is preliminary data.</text>
</comment>